<dbReference type="GO" id="GO:0071949">
    <property type="term" value="F:FAD binding"/>
    <property type="evidence" value="ECO:0007669"/>
    <property type="project" value="InterPro"/>
</dbReference>
<reference evidence="7" key="1">
    <citation type="submission" date="2020-05" db="EMBL/GenBank/DDBJ databases">
        <authorList>
            <person name="Chiriac C."/>
            <person name="Salcher M."/>
            <person name="Ghai R."/>
            <person name="Kavagutti S V."/>
        </authorList>
    </citation>
    <scope>NUCLEOTIDE SEQUENCE</scope>
</reference>
<dbReference type="PROSITE" id="PS51387">
    <property type="entry name" value="FAD_PCMH"/>
    <property type="match status" value="1"/>
</dbReference>
<evidence type="ECO:0000313" key="7">
    <source>
        <dbReference type="EMBL" id="CAB4923846.1"/>
    </source>
</evidence>
<evidence type="ECO:0000256" key="4">
    <source>
        <dbReference type="ARBA" id="ARBA00022827"/>
    </source>
</evidence>
<dbReference type="InterPro" id="IPR036318">
    <property type="entry name" value="FAD-bd_PCMH-like_sf"/>
</dbReference>
<keyword evidence="4" id="KW-0274">FAD</keyword>
<evidence type="ECO:0000256" key="3">
    <source>
        <dbReference type="ARBA" id="ARBA00022630"/>
    </source>
</evidence>
<evidence type="ECO:0000259" key="6">
    <source>
        <dbReference type="PROSITE" id="PS51387"/>
    </source>
</evidence>
<name>A0A6J7HZE5_9ZZZZ</name>
<accession>A0A6J7HZE5</accession>
<feature type="domain" description="FAD-binding PCMH-type" evidence="6">
    <location>
        <begin position="91"/>
        <end position="263"/>
    </location>
</feature>
<protein>
    <submittedName>
        <fullName evidence="7">Unannotated protein</fullName>
    </submittedName>
</protein>
<dbReference type="PANTHER" id="PTHR42973:SF39">
    <property type="entry name" value="FAD-BINDING PCMH-TYPE DOMAIN-CONTAINING PROTEIN"/>
    <property type="match status" value="1"/>
</dbReference>
<sequence>MALVRPAAMWHGHGMPDQASLSRRQVLRAGAGVAGLAFGGLVVGGQSQNAGAFAAATPADWADLGRSIRGTLIMPNDPAYATARLGWNTIYDGIAPQAVLQPAGVGDVQQAIAFCRDTGVRPTPRSGGHSFQGFSTSTGLIIDMSAMKSVTMNSQRSRARIGAGAVLIDVYAKLFQQGKMAIPGGTCPMVGISGLTQGGGVGPFIREYGLTLDRLVGAHIVTADGQHRYVNASEDRDIFWAIRGGGGGNFGVVTAFDFVPVPADMPTISANMTFAWRHAERVLEAFQTWPDALPASAHPNLVLATSDRSANAQPTATVGLWYRGSRARADQAMREFIAEVGVAPTSQTVLKQTFFEAEYDEYCAGFTEGQCTPVTSPGGLLPRLGLSTYSEISSAPWPRAANDVIVEELERWQRDRLLQPEGVSSALQAGKVIIEPLSGAVHDTAPTATAFPYRDGWLVYQFQSRVRPGAPAETVAAGQSWVNRFMSRLTPWRTGAEYSNYGNRELDQWATAYYGVNLPRLRKVKAAVDPGGLFRFEQSVRPDART</sequence>
<dbReference type="InterPro" id="IPR006094">
    <property type="entry name" value="Oxid_FAD_bind_N"/>
</dbReference>
<dbReference type="PROSITE" id="PS51318">
    <property type="entry name" value="TAT"/>
    <property type="match status" value="1"/>
</dbReference>
<dbReference type="Gene3D" id="3.40.462.20">
    <property type="match status" value="1"/>
</dbReference>
<evidence type="ECO:0000256" key="1">
    <source>
        <dbReference type="ARBA" id="ARBA00001974"/>
    </source>
</evidence>
<keyword evidence="3" id="KW-0285">Flavoprotein</keyword>
<comment type="cofactor">
    <cofactor evidence="1">
        <name>FAD</name>
        <dbReference type="ChEBI" id="CHEBI:57692"/>
    </cofactor>
</comment>
<proteinExistence type="inferred from homology"/>
<dbReference type="SUPFAM" id="SSF56176">
    <property type="entry name" value="FAD-binding/transporter-associated domain-like"/>
    <property type="match status" value="1"/>
</dbReference>
<evidence type="ECO:0000256" key="5">
    <source>
        <dbReference type="ARBA" id="ARBA00023002"/>
    </source>
</evidence>
<dbReference type="Gene3D" id="3.30.465.10">
    <property type="match status" value="1"/>
</dbReference>
<comment type="similarity">
    <text evidence="2">Belongs to the oxygen-dependent FAD-linked oxidoreductase family.</text>
</comment>
<dbReference type="InterPro" id="IPR006311">
    <property type="entry name" value="TAT_signal"/>
</dbReference>
<dbReference type="InterPro" id="IPR012951">
    <property type="entry name" value="BBE"/>
</dbReference>
<keyword evidence="5" id="KW-0560">Oxidoreductase</keyword>
<organism evidence="7">
    <name type="scientific">freshwater metagenome</name>
    <dbReference type="NCBI Taxonomy" id="449393"/>
    <lineage>
        <taxon>unclassified sequences</taxon>
        <taxon>metagenomes</taxon>
        <taxon>ecological metagenomes</taxon>
    </lineage>
</organism>
<gene>
    <name evidence="7" type="ORF">UFOPK3720_00371</name>
</gene>
<dbReference type="PANTHER" id="PTHR42973">
    <property type="entry name" value="BINDING OXIDOREDUCTASE, PUTATIVE (AFU_ORTHOLOGUE AFUA_1G17690)-RELATED"/>
    <property type="match status" value="1"/>
</dbReference>
<dbReference type="EMBL" id="CAFBNB010000046">
    <property type="protein sequence ID" value="CAB4923846.1"/>
    <property type="molecule type" value="Genomic_DNA"/>
</dbReference>
<evidence type="ECO:0000256" key="2">
    <source>
        <dbReference type="ARBA" id="ARBA00005466"/>
    </source>
</evidence>
<dbReference type="Pfam" id="PF08031">
    <property type="entry name" value="BBE"/>
    <property type="match status" value="1"/>
</dbReference>
<dbReference type="GO" id="GO:0016491">
    <property type="term" value="F:oxidoreductase activity"/>
    <property type="evidence" value="ECO:0007669"/>
    <property type="project" value="UniProtKB-KW"/>
</dbReference>
<dbReference type="AlphaFoldDB" id="A0A6J7HZE5"/>
<dbReference type="InterPro" id="IPR050416">
    <property type="entry name" value="FAD-linked_Oxidoreductase"/>
</dbReference>
<dbReference type="InterPro" id="IPR016169">
    <property type="entry name" value="FAD-bd_PCMH_sub2"/>
</dbReference>
<dbReference type="InterPro" id="IPR016166">
    <property type="entry name" value="FAD-bd_PCMH"/>
</dbReference>
<dbReference type="Pfam" id="PF01565">
    <property type="entry name" value="FAD_binding_4"/>
    <property type="match status" value="1"/>
</dbReference>